<evidence type="ECO:0000256" key="1">
    <source>
        <dbReference type="SAM" id="MobiDB-lite"/>
    </source>
</evidence>
<protein>
    <submittedName>
        <fullName evidence="2">Uncharacterized protein</fullName>
    </submittedName>
</protein>
<keyword evidence="3" id="KW-1185">Reference proteome</keyword>
<evidence type="ECO:0000313" key="2">
    <source>
        <dbReference type="EMBL" id="MEQ2519507.1"/>
    </source>
</evidence>
<proteinExistence type="predicted"/>
<gene>
    <name evidence="2" type="ORF">WMO24_03545</name>
</gene>
<dbReference type="Proteomes" id="UP001477672">
    <property type="component" value="Unassembled WGS sequence"/>
</dbReference>
<feature type="compositionally biased region" description="Polar residues" evidence="1">
    <location>
        <begin position="38"/>
        <end position="48"/>
    </location>
</feature>
<dbReference type="RefSeq" id="WP_349214942.1">
    <property type="nucleotide sequence ID" value="NZ_JBBMFA010000058.1"/>
</dbReference>
<organism evidence="2 3">
    <name type="scientific">Ruthenibacterium intestinale</name>
    <dbReference type="NCBI Taxonomy" id="3133163"/>
    <lineage>
        <taxon>Bacteria</taxon>
        <taxon>Bacillati</taxon>
        <taxon>Bacillota</taxon>
        <taxon>Clostridia</taxon>
        <taxon>Eubacteriales</taxon>
        <taxon>Oscillospiraceae</taxon>
        <taxon>Ruthenibacterium</taxon>
    </lineage>
</organism>
<name>A0ABV1GCD1_9FIRM</name>
<feature type="region of interest" description="Disordered" evidence="1">
    <location>
        <begin position="1"/>
        <end position="68"/>
    </location>
</feature>
<evidence type="ECO:0000313" key="3">
    <source>
        <dbReference type="Proteomes" id="UP001477672"/>
    </source>
</evidence>
<accession>A0ABV1GCD1</accession>
<feature type="compositionally biased region" description="Basic and acidic residues" evidence="1">
    <location>
        <begin position="54"/>
        <end position="68"/>
    </location>
</feature>
<reference evidence="2 3" key="1">
    <citation type="submission" date="2024-03" db="EMBL/GenBank/DDBJ databases">
        <title>Human intestinal bacterial collection.</title>
        <authorList>
            <person name="Pauvert C."/>
            <person name="Hitch T.C.A."/>
            <person name="Clavel T."/>
        </authorList>
    </citation>
    <scope>NUCLEOTIDE SEQUENCE [LARGE SCALE GENOMIC DNA]</scope>
    <source>
        <strain evidence="2 3">CLA-JM-H11</strain>
    </source>
</reference>
<comment type="caution">
    <text evidence="2">The sequence shown here is derived from an EMBL/GenBank/DDBJ whole genome shotgun (WGS) entry which is preliminary data.</text>
</comment>
<dbReference type="EMBL" id="JBBMFA010000058">
    <property type="protein sequence ID" value="MEQ2519507.1"/>
    <property type="molecule type" value="Genomic_DNA"/>
</dbReference>
<sequence length="68" mass="7372">MTSPDDYKKTSTNNTSSLTAADKLAAMRPASPLPGRTITHSFHPSDTSGGRPVMENDHSLDRLKNSEE</sequence>